<sequence>MAHCQQLDWDDAKEDGKPWYHASRGIWRKEPTHWGQPKMAGGLDFFISDAILYKRSANWTLLYCVDEQEAKGTMEEVYEGTFGTHTNGHALAHKILRAESRIVVGTSYGVQWTQVHSMAIDYFTKWVEVTSYASVTKGVVVNFIKRDIIC</sequence>
<name>A0A371G2Z7_MUCPR</name>
<dbReference type="OrthoDB" id="1741911at2759"/>
<comment type="caution">
    <text evidence="1">The sequence shown here is derived from an EMBL/GenBank/DDBJ whole genome shotgun (WGS) entry which is preliminary data.</text>
</comment>
<feature type="non-terminal residue" evidence="1">
    <location>
        <position position="1"/>
    </location>
</feature>
<evidence type="ECO:0000313" key="2">
    <source>
        <dbReference type="Proteomes" id="UP000257109"/>
    </source>
</evidence>
<accession>A0A371G2Z7</accession>
<dbReference type="Proteomes" id="UP000257109">
    <property type="component" value="Unassembled WGS sequence"/>
</dbReference>
<dbReference type="AlphaFoldDB" id="A0A371G2Z7"/>
<dbReference type="PANTHER" id="PTHR48475">
    <property type="entry name" value="RIBONUCLEASE H"/>
    <property type="match status" value="1"/>
</dbReference>
<protein>
    <submittedName>
        <fullName evidence="1">Uncharacterized protein</fullName>
    </submittedName>
</protein>
<gene>
    <name evidence="1" type="ORF">CR513_33936</name>
</gene>
<keyword evidence="2" id="KW-1185">Reference proteome</keyword>
<proteinExistence type="predicted"/>
<organism evidence="1 2">
    <name type="scientific">Mucuna pruriens</name>
    <name type="common">Velvet bean</name>
    <name type="synonym">Dolichos pruriens</name>
    <dbReference type="NCBI Taxonomy" id="157652"/>
    <lineage>
        <taxon>Eukaryota</taxon>
        <taxon>Viridiplantae</taxon>
        <taxon>Streptophyta</taxon>
        <taxon>Embryophyta</taxon>
        <taxon>Tracheophyta</taxon>
        <taxon>Spermatophyta</taxon>
        <taxon>Magnoliopsida</taxon>
        <taxon>eudicotyledons</taxon>
        <taxon>Gunneridae</taxon>
        <taxon>Pentapetalae</taxon>
        <taxon>rosids</taxon>
        <taxon>fabids</taxon>
        <taxon>Fabales</taxon>
        <taxon>Fabaceae</taxon>
        <taxon>Papilionoideae</taxon>
        <taxon>50 kb inversion clade</taxon>
        <taxon>NPAAA clade</taxon>
        <taxon>indigoferoid/millettioid clade</taxon>
        <taxon>Phaseoleae</taxon>
        <taxon>Mucuna</taxon>
    </lineage>
</organism>
<evidence type="ECO:0000313" key="1">
    <source>
        <dbReference type="EMBL" id="RDX84936.1"/>
    </source>
</evidence>
<reference evidence="1" key="1">
    <citation type="submission" date="2018-05" db="EMBL/GenBank/DDBJ databases">
        <title>Draft genome of Mucuna pruriens seed.</title>
        <authorList>
            <person name="Nnadi N.E."/>
            <person name="Vos R."/>
            <person name="Hasami M.H."/>
            <person name="Devisetty U.K."/>
            <person name="Aguiy J.C."/>
        </authorList>
    </citation>
    <scope>NUCLEOTIDE SEQUENCE [LARGE SCALE GENOMIC DNA]</scope>
    <source>
        <strain evidence="1">JCA_2017</strain>
    </source>
</reference>
<dbReference type="PANTHER" id="PTHR48475:SF1">
    <property type="entry name" value="RNASE H TYPE-1 DOMAIN-CONTAINING PROTEIN"/>
    <property type="match status" value="1"/>
</dbReference>
<dbReference type="EMBL" id="QJKJ01006907">
    <property type="protein sequence ID" value="RDX84936.1"/>
    <property type="molecule type" value="Genomic_DNA"/>
</dbReference>